<name>A0ACC6KUD4_9SPHI</name>
<keyword evidence="2" id="KW-1185">Reference proteome</keyword>
<dbReference type="Proteomes" id="UP001246858">
    <property type="component" value="Unassembled WGS sequence"/>
</dbReference>
<protein>
    <submittedName>
        <fullName evidence="1">Thiol-disulfide isomerase/thioredoxin</fullName>
    </submittedName>
</protein>
<proteinExistence type="predicted"/>
<organism evidence="1 2">
    <name type="scientific">Pedobacter africanus</name>
    <dbReference type="NCBI Taxonomy" id="151894"/>
    <lineage>
        <taxon>Bacteria</taxon>
        <taxon>Pseudomonadati</taxon>
        <taxon>Bacteroidota</taxon>
        <taxon>Sphingobacteriia</taxon>
        <taxon>Sphingobacteriales</taxon>
        <taxon>Sphingobacteriaceae</taxon>
        <taxon>Pedobacter</taxon>
    </lineage>
</organism>
<keyword evidence="1" id="KW-0413">Isomerase</keyword>
<accession>A0ACC6KUD4</accession>
<comment type="caution">
    <text evidence="1">The sequence shown here is derived from an EMBL/GenBank/DDBJ whole genome shotgun (WGS) entry which is preliminary data.</text>
</comment>
<evidence type="ECO:0000313" key="1">
    <source>
        <dbReference type="EMBL" id="MDR6782738.1"/>
    </source>
</evidence>
<gene>
    <name evidence="1" type="ORF">J2X78_001290</name>
</gene>
<sequence>MKKIIAIIFFALVCTRVAFAGSNTRISGTVLNAKDSTLNVTMIICDAFKLSDTETESQIKTTTGKFDFRFYINKPTAIRLRINNKLVFFPGVYEILVEPGDDIHISIPEMKKAGYFGFGITNLDLSGRGSEKLIFTKNMVDAMLKIFATDIKYKDQSLAYKYETSDRKLNAIDSIYYNYKGKVAPKAKDIIRAQLYDAVLDMLFVSSTKSESDSLRLLFSKYILAKKRMDVFFKDDVIYYYGRLVLPNYILLAEFENPVYTGGEQFRLNKRLNLAKIALKHVKNNAIVRDYLLSNLTYALVEEQYDSPDVQALYKLYKEKADAGNPFFNQVVLSFEQTQKNLTRGVPFYNFSLPDPTGKIHRLADFKGKVLVFDFWFNGCFGCKSMASVIEELEREYEGEKVQFLSVGTDKKADWLNGIGKFCSKNSLQLYTEEQGFKHPFIKHLNFSAYPRLIVVDKDGKMVGTPPNPLLDKQSFKKFINKYL</sequence>
<reference evidence="1" key="1">
    <citation type="submission" date="2023-07" db="EMBL/GenBank/DDBJ databases">
        <title>Sorghum-associated microbial communities from plants grown in Nebraska, USA.</title>
        <authorList>
            <person name="Schachtman D."/>
        </authorList>
    </citation>
    <scope>NUCLEOTIDE SEQUENCE</scope>
    <source>
        <strain evidence="1">2697</strain>
    </source>
</reference>
<dbReference type="EMBL" id="JAVDTF010000001">
    <property type="protein sequence ID" value="MDR6782738.1"/>
    <property type="molecule type" value="Genomic_DNA"/>
</dbReference>
<evidence type="ECO:0000313" key="2">
    <source>
        <dbReference type="Proteomes" id="UP001246858"/>
    </source>
</evidence>